<dbReference type="PANTHER" id="PTHR43791:SF50">
    <property type="entry name" value="TRANSPORTER, PUTATIVE (AFU_ORTHOLOGUE AFUA_2G00840)-RELATED"/>
    <property type="match status" value="1"/>
</dbReference>
<dbReference type="GO" id="GO:0016020">
    <property type="term" value="C:membrane"/>
    <property type="evidence" value="ECO:0007669"/>
    <property type="project" value="UniProtKB-SubCell"/>
</dbReference>
<comment type="subcellular location">
    <subcellularLocation>
        <location evidence="1">Membrane</location>
        <topology evidence="1">Multi-pass membrane protein</topology>
    </subcellularLocation>
</comment>
<dbReference type="Pfam" id="PF07690">
    <property type="entry name" value="MFS_1"/>
    <property type="match status" value="2"/>
</dbReference>
<feature type="transmembrane region" description="Helical" evidence="7">
    <location>
        <begin position="232"/>
        <end position="252"/>
    </location>
</feature>
<organism evidence="9 10">
    <name type="scientific">Purpureocillium lilacinum</name>
    <name type="common">Paecilomyces lilacinus</name>
    <dbReference type="NCBI Taxonomy" id="33203"/>
    <lineage>
        <taxon>Eukaryota</taxon>
        <taxon>Fungi</taxon>
        <taxon>Dikarya</taxon>
        <taxon>Ascomycota</taxon>
        <taxon>Pezizomycotina</taxon>
        <taxon>Sordariomycetes</taxon>
        <taxon>Hypocreomycetidae</taxon>
        <taxon>Hypocreales</taxon>
        <taxon>Ophiocordycipitaceae</taxon>
        <taxon>Purpureocillium</taxon>
    </lineage>
</organism>
<feature type="transmembrane region" description="Helical" evidence="7">
    <location>
        <begin position="390"/>
        <end position="413"/>
    </location>
</feature>
<proteinExistence type="predicted"/>
<evidence type="ECO:0000256" key="5">
    <source>
        <dbReference type="ARBA" id="ARBA00023136"/>
    </source>
</evidence>
<dbReference type="Gene3D" id="1.20.1250.20">
    <property type="entry name" value="MFS general substrate transporter like domains"/>
    <property type="match status" value="2"/>
</dbReference>
<evidence type="ECO:0000313" key="8">
    <source>
        <dbReference type="EMBL" id="OAQ78866.1"/>
    </source>
</evidence>
<dbReference type="EMBL" id="LSBI01000002">
    <property type="protein sequence ID" value="OAQ93392.1"/>
    <property type="molecule type" value="Genomic_DNA"/>
</dbReference>
<evidence type="ECO:0000256" key="4">
    <source>
        <dbReference type="ARBA" id="ARBA00022989"/>
    </source>
</evidence>
<dbReference type="Proteomes" id="UP000078240">
    <property type="component" value="Unassembled WGS sequence"/>
</dbReference>
<comment type="caution">
    <text evidence="9">The sequence shown here is derived from an EMBL/GenBank/DDBJ whole genome shotgun (WGS) entry which is preliminary data.</text>
</comment>
<dbReference type="SUPFAM" id="SSF103473">
    <property type="entry name" value="MFS general substrate transporter"/>
    <property type="match status" value="1"/>
</dbReference>
<reference evidence="9 10" key="1">
    <citation type="submission" date="2016-02" db="EMBL/GenBank/DDBJ databases">
        <title>Biosynthesis of antibiotic leucinostatins and their inhibition on Phytophthora in bio-control Purpureocillium lilacinum.</title>
        <authorList>
            <person name="Wang G."/>
            <person name="Liu Z."/>
            <person name="Lin R."/>
            <person name="Li E."/>
            <person name="Mao Z."/>
            <person name="Ling J."/>
            <person name="Yin W."/>
            <person name="Xie B."/>
        </authorList>
    </citation>
    <scope>NUCLEOTIDE SEQUENCE [LARGE SCALE GENOMIC DNA]</scope>
    <source>
        <strain evidence="8">PLBJ-1</strain>
        <strain evidence="9">PLFJ-1</strain>
    </source>
</reference>
<evidence type="ECO:0000256" key="3">
    <source>
        <dbReference type="ARBA" id="ARBA00022692"/>
    </source>
</evidence>
<sequence>MEATKTLSRGDATTLNTGEIDVEAEKQGIHLRDASLALNPQVVKRLKRKSDLILLPLLTVAYLLNSLDRSNVSNAHTAGLEDDLGLVGNQFNQVLTYYQIPFIVFGPGITLLTKWLGARWTIPGMLLAFGSASLASGFARDFKDIVICRVFVGAFESGFLSSYATPLYSPYTLLVLSEDSVIYYLSIWYTRAELATRIGIFYAALVASSAFGGLFAYGMFHIHGGSRPNWSYLFFLEGGLTILWALVLLALLPSSTSSAWFLNDEEKATACARLEQDSVTSLEGGFSWREAFGEFRTVHGYIRIVMSFTAGVTLTSNANFLAMIVKRLGYSVIKTNLYTVAPALTGAVFLVCWCKSSDYFRERGLHATASTIISLVGYLILITINTSNTSVLYFAMFLCTAGAYPTQIIGAAWTVINIPNLNARAMMSGLATSAGNSGGLLSSNIYRSEEAPRYITSLRTNLSMCSFVIAATLAYSTWMRWENRRRDKRQGALSTEYTTEGVTSTQDPRFRFQA</sequence>
<gene>
    <name evidence="8" type="ORF">VFPBJ_06987</name>
    <name evidence="9" type="ORF">VFPFJ_02554</name>
</gene>
<feature type="transmembrane region" description="Helical" evidence="7">
    <location>
        <begin position="337"/>
        <end position="353"/>
    </location>
</feature>
<dbReference type="Proteomes" id="UP000078340">
    <property type="component" value="Unassembled WGS sequence"/>
</dbReference>
<feature type="transmembrane region" description="Helical" evidence="7">
    <location>
        <begin position="365"/>
        <end position="384"/>
    </location>
</feature>
<dbReference type="KEGG" id="plj:28884686"/>
<feature type="transmembrane region" description="Helical" evidence="7">
    <location>
        <begin position="304"/>
        <end position="325"/>
    </location>
</feature>
<dbReference type="AlphaFoldDB" id="A0A179HU14"/>
<accession>A0A179HU14</accession>
<evidence type="ECO:0000256" key="7">
    <source>
        <dbReference type="SAM" id="Phobius"/>
    </source>
</evidence>
<feature type="transmembrane region" description="Helical" evidence="7">
    <location>
        <begin position="146"/>
        <end position="165"/>
    </location>
</feature>
<feature type="region of interest" description="Disordered" evidence="6">
    <location>
        <begin position="489"/>
        <end position="514"/>
    </location>
</feature>
<dbReference type="OMA" id="WCKSSDY"/>
<name>A0A179HU14_PURLI</name>
<feature type="transmembrane region" description="Helical" evidence="7">
    <location>
        <begin position="120"/>
        <end position="139"/>
    </location>
</feature>
<dbReference type="GeneID" id="28884686"/>
<evidence type="ECO:0000256" key="1">
    <source>
        <dbReference type="ARBA" id="ARBA00004141"/>
    </source>
</evidence>
<feature type="transmembrane region" description="Helical" evidence="7">
    <location>
        <begin position="458"/>
        <end position="478"/>
    </location>
</feature>
<evidence type="ECO:0000313" key="10">
    <source>
        <dbReference type="Proteomes" id="UP000078340"/>
    </source>
</evidence>
<dbReference type="GO" id="GO:0022857">
    <property type="term" value="F:transmembrane transporter activity"/>
    <property type="evidence" value="ECO:0007669"/>
    <property type="project" value="InterPro"/>
</dbReference>
<keyword evidence="4 7" id="KW-1133">Transmembrane helix</keyword>
<feature type="compositionally biased region" description="Polar residues" evidence="6">
    <location>
        <begin position="492"/>
        <end position="507"/>
    </location>
</feature>
<dbReference type="FunFam" id="1.20.1250.20:FF:000013">
    <property type="entry name" value="MFS general substrate transporter"/>
    <property type="match status" value="1"/>
</dbReference>
<protein>
    <submittedName>
        <fullName evidence="9">Retrograde regulation protein 2</fullName>
    </submittedName>
</protein>
<evidence type="ECO:0000313" key="9">
    <source>
        <dbReference type="EMBL" id="OAQ93392.1"/>
    </source>
</evidence>
<keyword evidence="5 7" id="KW-0472">Membrane</keyword>
<evidence type="ECO:0000256" key="6">
    <source>
        <dbReference type="SAM" id="MobiDB-lite"/>
    </source>
</evidence>
<dbReference type="PANTHER" id="PTHR43791">
    <property type="entry name" value="PERMEASE-RELATED"/>
    <property type="match status" value="1"/>
</dbReference>
<feature type="transmembrane region" description="Helical" evidence="7">
    <location>
        <begin position="201"/>
        <end position="220"/>
    </location>
</feature>
<keyword evidence="2" id="KW-0813">Transport</keyword>
<dbReference type="EMBL" id="LSBH01000005">
    <property type="protein sequence ID" value="OAQ78866.1"/>
    <property type="molecule type" value="Genomic_DNA"/>
</dbReference>
<dbReference type="InterPro" id="IPR036259">
    <property type="entry name" value="MFS_trans_sf"/>
</dbReference>
<evidence type="ECO:0000256" key="2">
    <source>
        <dbReference type="ARBA" id="ARBA00022448"/>
    </source>
</evidence>
<dbReference type="InterPro" id="IPR011701">
    <property type="entry name" value="MFS"/>
</dbReference>
<keyword evidence="3 7" id="KW-0812">Transmembrane</keyword>